<dbReference type="HOGENOM" id="CLU_2724098_0_0_1"/>
<evidence type="ECO:0000313" key="2">
    <source>
        <dbReference type="Proteomes" id="UP000030854"/>
    </source>
</evidence>
<name>A0A0B1P6S3_UNCNE</name>
<comment type="caution">
    <text evidence="1">The sequence shown here is derived from an EMBL/GenBank/DDBJ whole genome shotgun (WGS) entry which is preliminary data.</text>
</comment>
<evidence type="ECO:0000313" key="1">
    <source>
        <dbReference type="EMBL" id="KHJ32344.1"/>
    </source>
</evidence>
<dbReference type="AlphaFoldDB" id="A0A0B1P6S3"/>
<organism evidence="1 2">
    <name type="scientific">Uncinula necator</name>
    <name type="common">Grape powdery mildew</name>
    <dbReference type="NCBI Taxonomy" id="52586"/>
    <lineage>
        <taxon>Eukaryota</taxon>
        <taxon>Fungi</taxon>
        <taxon>Dikarya</taxon>
        <taxon>Ascomycota</taxon>
        <taxon>Pezizomycotina</taxon>
        <taxon>Leotiomycetes</taxon>
        <taxon>Erysiphales</taxon>
        <taxon>Erysiphaceae</taxon>
        <taxon>Erysiphe</taxon>
    </lineage>
</organism>
<keyword evidence="2" id="KW-1185">Reference proteome</keyword>
<protein>
    <submittedName>
        <fullName evidence="1">Uncharacterized protein</fullName>
    </submittedName>
</protein>
<sequence>MPAANDDERFPFTNIVTRLCNGTYRSIREAADANGIPMATLWEQIFNFIVYLRSIGRHVEADRLARFLESYL</sequence>
<gene>
    <name evidence="1" type="ORF">EV44_g5744</name>
</gene>
<proteinExistence type="predicted"/>
<dbReference type="Proteomes" id="UP000030854">
    <property type="component" value="Unassembled WGS sequence"/>
</dbReference>
<dbReference type="EMBL" id="JNVN01002157">
    <property type="protein sequence ID" value="KHJ32344.1"/>
    <property type="molecule type" value="Genomic_DNA"/>
</dbReference>
<accession>A0A0B1P6S3</accession>
<reference evidence="1 2" key="1">
    <citation type="journal article" date="2014" name="BMC Genomics">
        <title>Adaptive genomic structural variation in the grape powdery mildew pathogen, Erysiphe necator.</title>
        <authorList>
            <person name="Jones L."/>
            <person name="Riaz S."/>
            <person name="Morales-Cruz A."/>
            <person name="Amrine K.C."/>
            <person name="McGuire B."/>
            <person name="Gubler W.D."/>
            <person name="Walker M.A."/>
            <person name="Cantu D."/>
        </authorList>
    </citation>
    <scope>NUCLEOTIDE SEQUENCE [LARGE SCALE GENOMIC DNA]</scope>
    <source>
        <strain evidence="2">c</strain>
    </source>
</reference>